<reference evidence="2" key="1">
    <citation type="journal article" date="2016" name="Genome Announc.">
        <title>Draft Genome Sequence of the Syntrophic Lactate-Degrading Bacterium Tepidanaerobacter syntrophicus JLT.</title>
        <authorList>
            <person name="Matsuura N."/>
            <person name="Ohashi A."/>
            <person name="Tourlousse D.M."/>
            <person name="Sekiguchi Y."/>
        </authorList>
    </citation>
    <scope>NUCLEOTIDE SEQUENCE [LARGE SCALE GENOMIC DNA]</scope>
    <source>
        <strain evidence="2">JL</strain>
    </source>
</reference>
<dbReference type="PANTHER" id="PTHR30575">
    <property type="entry name" value="PEPTIDASE M20"/>
    <property type="match status" value="1"/>
</dbReference>
<dbReference type="PIRSF" id="PIRSF037227">
    <property type="entry name" value="Aminobenzoyl-glu_utiliz_pB"/>
    <property type="match status" value="1"/>
</dbReference>
<name>A0A0U9HK91_9FIRM</name>
<keyword evidence="3" id="KW-1185">Reference proteome</keyword>
<dbReference type="InterPro" id="IPR017439">
    <property type="entry name" value="Amidohydrolase"/>
</dbReference>
<dbReference type="GO" id="GO:0046657">
    <property type="term" value="P:folic acid catabolic process"/>
    <property type="evidence" value="ECO:0007669"/>
    <property type="project" value="TreeGrafter"/>
</dbReference>
<dbReference type="SUPFAM" id="SSF55031">
    <property type="entry name" value="Bacterial exopeptidase dimerisation domain"/>
    <property type="match status" value="1"/>
</dbReference>
<evidence type="ECO:0000313" key="3">
    <source>
        <dbReference type="Proteomes" id="UP000062160"/>
    </source>
</evidence>
<organism evidence="2">
    <name type="scientific">Tepidanaerobacter syntrophicus</name>
    <dbReference type="NCBI Taxonomy" id="224999"/>
    <lineage>
        <taxon>Bacteria</taxon>
        <taxon>Bacillati</taxon>
        <taxon>Bacillota</taxon>
        <taxon>Clostridia</taxon>
        <taxon>Thermosediminibacterales</taxon>
        <taxon>Tepidanaerobacteraceae</taxon>
        <taxon>Tepidanaerobacter</taxon>
    </lineage>
</organism>
<evidence type="ECO:0000259" key="1">
    <source>
        <dbReference type="Pfam" id="PF07687"/>
    </source>
</evidence>
<dbReference type="EMBL" id="DF977000">
    <property type="protein sequence ID" value="GAQ24723.1"/>
    <property type="molecule type" value="Genomic_DNA"/>
</dbReference>
<accession>A0A0U9HK91</accession>
<dbReference type="InterPro" id="IPR036264">
    <property type="entry name" value="Bact_exopeptidase_dim_dom"/>
</dbReference>
<feature type="domain" description="Peptidase M20 dimerisation" evidence="1">
    <location>
        <begin position="186"/>
        <end position="277"/>
    </location>
</feature>
<dbReference type="PANTHER" id="PTHR30575:SF0">
    <property type="entry name" value="XAA-ARG DIPEPTIDASE"/>
    <property type="match status" value="1"/>
</dbReference>
<dbReference type="InterPro" id="IPR002933">
    <property type="entry name" value="Peptidase_M20"/>
</dbReference>
<protein>
    <submittedName>
        <fullName evidence="2">Aminobenzoyl-glutamate utilization protein B</fullName>
    </submittedName>
</protein>
<dbReference type="Pfam" id="PF07687">
    <property type="entry name" value="M20_dimer"/>
    <property type="match status" value="1"/>
</dbReference>
<dbReference type="Gene3D" id="3.30.70.360">
    <property type="match status" value="1"/>
</dbReference>
<dbReference type="Proteomes" id="UP000062160">
    <property type="component" value="Unassembled WGS sequence"/>
</dbReference>
<dbReference type="InterPro" id="IPR017145">
    <property type="entry name" value="Aminobenzoyl-glu_utiliz_pB"/>
</dbReference>
<dbReference type="Pfam" id="PF01546">
    <property type="entry name" value="Peptidase_M20"/>
    <property type="match status" value="1"/>
</dbReference>
<dbReference type="Gene3D" id="3.40.630.10">
    <property type="entry name" value="Zn peptidases"/>
    <property type="match status" value="2"/>
</dbReference>
<dbReference type="AlphaFoldDB" id="A0A0U9HK91"/>
<dbReference type="RefSeq" id="WP_059031814.1">
    <property type="nucleotide sequence ID" value="NZ_BSDN01000003.1"/>
</dbReference>
<evidence type="ECO:0000313" key="2">
    <source>
        <dbReference type="EMBL" id="GAQ24723.1"/>
    </source>
</evidence>
<dbReference type="GO" id="GO:0016805">
    <property type="term" value="F:dipeptidase activity"/>
    <property type="evidence" value="ECO:0007669"/>
    <property type="project" value="TreeGrafter"/>
</dbReference>
<dbReference type="InterPro" id="IPR011650">
    <property type="entry name" value="Peptidase_M20_dimer"/>
</dbReference>
<dbReference type="InterPro" id="IPR052030">
    <property type="entry name" value="Peptidase_M20/M20A_hydrolases"/>
</dbReference>
<dbReference type="GO" id="GO:0071713">
    <property type="term" value="F:para-aminobenzoyl-glutamate hydrolase activity"/>
    <property type="evidence" value="ECO:0007669"/>
    <property type="project" value="TreeGrafter"/>
</dbReference>
<sequence length="478" mass="52731">MEIQDITNFIDENKAQYIQIADRIWEYAELAFREHQSSKALSKTLEEVGFKVTRGVSDMDTAFVAETGRGKPVIAFLGEYDALPGLSQEANVTTYSPIVKGGPGHGCGHHILGTSAMAAAIALKNYIENNNLSGTIRYYGCPAEEGGAGKIYMARDGLFNDTECAITWHPADDNNIWSMNFMAIQDMRIHFTGIASHSASQGHLGRNALSAVELTNIASNYLRGHVQRDVCINYAVTDAGGTAPNVIQANAEVVYCVRAATYKRAKETAERIKEIAQGAAMMTGTKVEVEFTGGLSELVPNRTLERIAYDKFLKIGPVSYTQDDVEFCKKIHAAFPENAEESTFDTLRYLYGPIAEEIIPKIKGKYINDIIYPYTEIPHPKYGSTDVCDVSWFTPTVQFTTACYAKDTPGHSWQEVAQGKRSLCHNGMLTAAKIMALTGAELFTNPEAVAKMRAEFEKAMEGRNYLCPIAPYQKPPKY</sequence>
<dbReference type="GO" id="GO:0005737">
    <property type="term" value="C:cytoplasm"/>
    <property type="evidence" value="ECO:0007669"/>
    <property type="project" value="TreeGrafter"/>
</dbReference>
<dbReference type="NCBIfam" id="TIGR01891">
    <property type="entry name" value="amidohydrolases"/>
    <property type="match status" value="1"/>
</dbReference>
<gene>
    <name evidence="2" type="ORF">TSYNT_6102</name>
</gene>
<dbReference type="STRING" id="224999.GCA_001485475_00729"/>
<dbReference type="SUPFAM" id="SSF53187">
    <property type="entry name" value="Zn-dependent exopeptidases"/>
    <property type="match status" value="1"/>
</dbReference>
<proteinExistence type="predicted"/>